<dbReference type="Gene3D" id="1.10.10.10">
    <property type="entry name" value="Winged helix-like DNA-binding domain superfamily/Winged helix DNA-binding domain"/>
    <property type="match status" value="1"/>
</dbReference>
<dbReference type="SUPFAM" id="SSF51206">
    <property type="entry name" value="cAMP-binding domain-like"/>
    <property type="match status" value="1"/>
</dbReference>
<dbReference type="InterPro" id="IPR018490">
    <property type="entry name" value="cNMP-bd_dom_sf"/>
</dbReference>
<evidence type="ECO:0000256" key="1">
    <source>
        <dbReference type="ARBA" id="ARBA00023015"/>
    </source>
</evidence>
<keyword evidence="1" id="KW-0805">Transcription regulation</keyword>
<dbReference type="RefSeq" id="WP_315724690.1">
    <property type="nucleotide sequence ID" value="NZ_JAVUPU010000003.1"/>
</dbReference>
<gene>
    <name evidence="5" type="ORF">RQX22_06195</name>
</gene>
<feature type="domain" description="HTH crp-type" evidence="4">
    <location>
        <begin position="152"/>
        <end position="227"/>
    </location>
</feature>
<dbReference type="PROSITE" id="PS51063">
    <property type="entry name" value="HTH_CRP_2"/>
    <property type="match status" value="1"/>
</dbReference>
<dbReference type="InterPro" id="IPR012318">
    <property type="entry name" value="HTH_CRP"/>
</dbReference>
<comment type="caution">
    <text evidence="5">The sequence shown here is derived from an EMBL/GenBank/DDBJ whole genome shotgun (WGS) entry which is preliminary data.</text>
</comment>
<dbReference type="CDD" id="cd00092">
    <property type="entry name" value="HTH_CRP"/>
    <property type="match status" value="1"/>
</dbReference>
<dbReference type="InterPro" id="IPR000595">
    <property type="entry name" value="cNMP-bd_dom"/>
</dbReference>
<keyword evidence="3" id="KW-0804">Transcription</keyword>
<evidence type="ECO:0000256" key="3">
    <source>
        <dbReference type="ARBA" id="ARBA00023163"/>
    </source>
</evidence>
<evidence type="ECO:0000313" key="6">
    <source>
        <dbReference type="Proteomes" id="UP001259572"/>
    </source>
</evidence>
<dbReference type="Proteomes" id="UP001259572">
    <property type="component" value="Unassembled WGS sequence"/>
</dbReference>
<accession>A0ABU3Q545</accession>
<dbReference type="InterPro" id="IPR036390">
    <property type="entry name" value="WH_DNA-bd_sf"/>
</dbReference>
<reference evidence="5 6" key="1">
    <citation type="submission" date="2023-05" db="EMBL/GenBank/DDBJ databases">
        <authorList>
            <person name="Guo Y."/>
        </authorList>
    </citation>
    <scope>NUCLEOTIDE SEQUENCE [LARGE SCALE GENOMIC DNA]</scope>
    <source>
        <strain evidence="5 6">GR2756</strain>
    </source>
</reference>
<evidence type="ECO:0000256" key="2">
    <source>
        <dbReference type="ARBA" id="ARBA00023125"/>
    </source>
</evidence>
<dbReference type="EMBL" id="JAVUPU010000003">
    <property type="protein sequence ID" value="MDT9598538.1"/>
    <property type="molecule type" value="Genomic_DNA"/>
</dbReference>
<evidence type="ECO:0000313" key="5">
    <source>
        <dbReference type="EMBL" id="MDT9598538.1"/>
    </source>
</evidence>
<dbReference type="CDD" id="cd00038">
    <property type="entry name" value="CAP_ED"/>
    <property type="match status" value="1"/>
</dbReference>
<evidence type="ECO:0000259" key="4">
    <source>
        <dbReference type="PROSITE" id="PS51063"/>
    </source>
</evidence>
<dbReference type="SMART" id="SM00419">
    <property type="entry name" value="HTH_CRP"/>
    <property type="match status" value="1"/>
</dbReference>
<keyword evidence="2" id="KW-0238">DNA-binding</keyword>
<dbReference type="InterPro" id="IPR036388">
    <property type="entry name" value="WH-like_DNA-bd_sf"/>
</dbReference>
<dbReference type="Pfam" id="PF13545">
    <property type="entry name" value="HTH_Crp_2"/>
    <property type="match status" value="1"/>
</dbReference>
<name>A0ABU3Q545_9SPHN</name>
<keyword evidence="6" id="KW-1185">Reference proteome</keyword>
<protein>
    <submittedName>
        <fullName evidence="5">Crp/Fnr family transcriptional regulator</fullName>
    </submittedName>
</protein>
<organism evidence="5 6">
    <name type="scientific">Sphingosinicella rhizophila</name>
    <dbReference type="NCBI Taxonomy" id="3050082"/>
    <lineage>
        <taxon>Bacteria</taxon>
        <taxon>Pseudomonadati</taxon>
        <taxon>Pseudomonadota</taxon>
        <taxon>Alphaproteobacteria</taxon>
        <taxon>Sphingomonadales</taxon>
        <taxon>Sphingosinicellaceae</taxon>
        <taxon>Sphingosinicella</taxon>
    </lineage>
</organism>
<proteinExistence type="predicted"/>
<sequence>MSSAPEPTLRPLLRRLSYWGKFDAADEQALLNLPHRTKNIERHGYIVRERERAIHSCLILSGFAIRHKIVVDGARQILAVQMKGEMVDLQNSFLGVADHSVQMITEGEIAFIPRDEVRKLAFAHPNIGMAMWFDTLVDASIFREWIANVGRRNAHTRLAHLLCEFALRLKVAGLGEETEYELPMSQEQLADCTGLTSVHVNRTLKALEAEGLIQRRSSRSVTIGDWKKLARAGDFDSNYLHLHEDEAALA</sequence>
<dbReference type="InterPro" id="IPR014710">
    <property type="entry name" value="RmlC-like_jellyroll"/>
</dbReference>
<dbReference type="Pfam" id="PF00027">
    <property type="entry name" value="cNMP_binding"/>
    <property type="match status" value="1"/>
</dbReference>
<dbReference type="SUPFAM" id="SSF46785">
    <property type="entry name" value="Winged helix' DNA-binding domain"/>
    <property type="match status" value="1"/>
</dbReference>
<dbReference type="Gene3D" id="2.60.120.10">
    <property type="entry name" value="Jelly Rolls"/>
    <property type="match status" value="1"/>
</dbReference>